<dbReference type="PROSITE" id="PS50977">
    <property type="entry name" value="HTH_TETR_2"/>
    <property type="match status" value="1"/>
</dbReference>
<dbReference type="InterPro" id="IPR009057">
    <property type="entry name" value="Homeodomain-like_sf"/>
</dbReference>
<proteinExistence type="predicted"/>
<dbReference type="eggNOG" id="COG1309">
    <property type="taxonomic scope" value="Bacteria"/>
</dbReference>
<dbReference type="AlphaFoldDB" id="A0A081P1Z3"/>
<keyword evidence="5" id="KW-1185">Reference proteome</keyword>
<evidence type="ECO:0000313" key="4">
    <source>
        <dbReference type="EMBL" id="KEQ24716.1"/>
    </source>
</evidence>
<keyword evidence="1 2" id="KW-0238">DNA-binding</keyword>
<dbReference type="RefSeq" id="WP_036684319.1">
    <property type="nucleotide sequence ID" value="NZ_FYEP01000010.1"/>
</dbReference>
<dbReference type="EMBL" id="JNVM01000014">
    <property type="protein sequence ID" value="KEQ24716.1"/>
    <property type="molecule type" value="Genomic_DNA"/>
</dbReference>
<organism evidence="4 5">
    <name type="scientific">Paenibacillus tyrfis</name>
    <dbReference type="NCBI Taxonomy" id="1501230"/>
    <lineage>
        <taxon>Bacteria</taxon>
        <taxon>Bacillati</taxon>
        <taxon>Bacillota</taxon>
        <taxon>Bacilli</taxon>
        <taxon>Bacillales</taxon>
        <taxon>Paenibacillaceae</taxon>
        <taxon>Paenibacillus</taxon>
    </lineage>
</organism>
<reference evidence="4 5" key="1">
    <citation type="submission" date="2014-06" db="EMBL/GenBank/DDBJ databases">
        <title>Draft genome sequence of Paenibacillus sp. MSt1.</title>
        <authorList>
            <person name="Aw Y.K."/>
            <person name="Ong K.S."/>
            <person name="Gan H.M."/>
            <person name="Lee S.M."/>
        </authorList>
    </citation>
    <scope>NUCLEOTIDE SEQUENCE [LARGE SCALE GENOMIC DNA]</scope>
    <source>
        <strain evidence="4 5">MSt1</strain>
    </source>
</reference>
<dbReference type="Gene3D" id="1.10.357.10">
    <property type="entry name" value="Tetracycline Repressor, domain 2"/>
    <property type="match status" value="1"/>
</dbReference>
<dbReference type="Pfam" id="PF00440">
    <property type="entry name" value="TetR_N"/>
    <property type="match status" value="1"/>
</dbReference>
<evidence type="ECO:0000256" key="2">
    <source>
        <dbReference type="PROSITE-ProRule" id="PRU00335"/>
    </source>
</evidence>
<name>A0A081P1Z3_9BACL</name>
<evidence type="ECO:0000256" key="1">
    <source>
        <dbReference type="ARBA" id="ARBA00023125"/>
    </source>
</evidence>
<gene>
    <name evidence="4" type="ORF">ET33_06445</name>
</gene>
<protein>
    <submittedName>
        <fullName evidence="4">TetR family transcriptional regulator</fullName>
    </submittedName>
</protein>
<sequence length="213" mass="25342">MRKPVSAEHYINKIKPVIRKTRFSQLKIDDIAKHMDISKVTLYKHFSSKDEIIEQVVEHGINYLQQADAVVNDDSVSFIERYQKTFLQSLICVIYLSDLFQQDLKEYYPRLFETLVIAQQNRNKNLQTFFESGMDKKIFNRIHAMLSLVQDDATLRRIMEPTFSIQWYDLTLKQAVVEFYKMKRYQVIRPEYLDSVDDSDIEKEIVRILQSIS</sequence>
<dbReference type="InterPro" id="IPR001647">
    <property type="entry name" value="HTH_TetR"/>
</dbReference>
<dbReference type="GO" id="GO:0003677">
    <property type="term" value="F:DNA binding"/>
    <property type="evidence" value="ECO:0007669"/>
    <property type="project" value="UniProtKB-UniRule"/>
</dbReference>
<feature type="domain" description="HTH tetR-type" evidence="3">
    <location>
        <begin position="4"/>
        <end position="64"/>
    </location>
</feature>
<comment type="caution">
    <text evidence="4">The sequence shown here is derived from an EMBL/GenBank/DDBJ whole genome shotgun (WGS) entry which is preliminary data.</text>
</comment>
<evidence type="ECO:0000313" key="5">
    <source>
        <dbReference type="Proteomes" id="UP000028123"/>
    </source>
</evidence>
<accession>A0A081P1Z3</accession>
<evidence type="ECO:0000259" key="3">
    <source>
        <dbReference type="PROSITE" id="PS50977"/>
    </source>
</evidence>
<feature type="DNA-binding region" description="H-T-H motif" evidence="2">
    <location>
        <begin position="27"/>
        <end position="46"/>
    </location>
</feature>
<dbReference type="SUPFAM" id="SSF46689">
    <property type="entry name" value="Homeodomain-like"/>
    <property type="match status" value="1"/>
</dbReference>
<dbReference type="OrthoDB" id="881297at2"/>
<dbReference type="Proteomes" id="UP000028123">
    <property type="component" value="Unassembled WGS sequence"/>
</dbReference>